<dbReference type="EMBL" id="JAESWB010000371">
    <property type="protein sequence ID" value="MBL4954901.1"/>
    <property type="molecule type" value="Genomic_DNA"/>
</dbReference>
<name>A0ABS1TUB6_9BACI</name>
<dbReference type="PANTHER" id="PTHR23090">
    <property type="entry name" value="NH 3 /GLUTAMINE-DEPENDENT NAD + SYNTHETASE"/>
    <property type="match status" value="1"/>
</dbReference>
<dbReference type="NCBIfam" id="NF001979">
    <property type="entry name" value="PRK00768.1"/>
    <property type="match status" value="1"/>
</dbReference>
<evidence type="ECO:0000256" key="2">
    <source>
        <dbReference type="ARBA" id="ARBA00022598"/>
    </source>
</evidence>
<organism evidence="12 13">
    <name type="scientific">Neobacillus paridis</name>
    <dbReference type="NCBI Taxonomy" id="2803862"/>
    <lineage>
        <taxon>Bacteria</taxon>
        <taxon>Bacillati</taxon>
        <taxon>Bacillota</taxon>
        <taxon>Bacilli</taxon>
        <taxon>Bacillales</taxon>
        <taxon>Bacillaceae</taxon>
        <taxon>Neobacillus</taxon>
    </lineage>
</organism>
<proteinExistence type="inferred from homology"/>
<dbReference type="Pfam" id="PF02540">
    <property type="entry name" value="NAD_synthase"/>
    <property type="match status" value="1"/>
</dbReference>
<evidence type="ECO:0000256" key="1">
    <source>
        <dbReference type="ARBA" id="ARBA00005859"/>
    </source>
</evidence>
<feature type="binding site" evidence="8">
    <location>
        <position position="51"/>
    </location>
    <ligand>
        <name>Mg(2+)</name>
        <dbReference type="ChEBI" id="CHEBI:18420"/>
    </ligand>
</feature>
<evidence type="ECO:0000256" key="6">
    <source>
        <dbReference type="ARBA" id="ARBA00022842"/>
    </source>
</evidence>
<gene>
    <name evidence="8 12" type="primary">nadE</name>
    <name evidence="12" type="ORF">JK635_22335</name>
</gene>
<dbReference type="HAMAP" id="MF_00193">
    <property type="entry name" value="NadE_ammonia_dep"/>
    <property type="match status" value="1"/>
</dbReference>
<comment type="function">
    <text evidence="8">Catalyzes the ATP-dependent amidation of deamido-NAD to form NAD. Uses ammonia as a nitrogen source.</text>
</comment>
<dbReference type="InterPro" id="IPR003694">
    <property type="entry name" value="NAD_synthase"/>
</dbReference>
<evidence type="ECO:0000313" key="13">
    <source>
        <dbReference type="Proteomes" id="UP000623967"/>
    </source>
</evidence>
<dbReference type="NCBIfam" id="TIGR00552">
    <property type="entry name" value="nadE"/>
    <property type="match status" value="1"/>
</dbReference>
<keyword evidence="6 8" id="KW-0460">Magnesium</keyword>
<dbReference type="InterPro" id="IPR022926">
    <property type="entry name" value="NH(3)-dep_NAD(+)_synth"/>
</dbReference>
<dbReference type="CDD" id="cd00553">
    <property type="entry name" value="NAD_synthase"/>
    <property type="match status" value="1"/>
</dbReference>
<feature type="binding site" description="in other chain" evidence="8">
    <location>
        <position position="172"/>
    </location>
    <ligand>
        <name>deamido-NAD(+)</name>
        <dbReference type="ChEBI" id="CHEBI:58437"/>
        <note>ligand shared between two neighboring subunits</note>
    </ligand>
</feature>
<dbReference type="InterPro" id="IPR022310">
    <property type="entry name" value="NAD/GMP_synthase"/>
</dbReference>
<dbReference type="SUPFAM" id="SSF52402">
    <property type="entry name" value="Adenine nucleotide alpha hydrolases-like"/>
    <property type="match status" value="1"/>
</dbReference>
<evidence type="ECO:0000256" key="7">
    <source>
        <dbReference type="ARBA" id="ARBA00023027"/>
    </source>
</evidence>
<dbReference type="PANTHER" id="PTHR23090:SF7">
    <property type="entry name" value="NH(3)-DEPENDENT NAD(+) SYNTHETASE"/>
    <property type="match status" value="1"/>
</dbReference>
<protein>
    <recommendedName>
        <fullName evidence="8 10">NH(3)-dependent NAD(+) synthetase</fullName>
        <ecNumber evidence="8 10">6.3.1.5</ecNumber>
    </recommendedName>
</protein>
<keyword evidence="5 8" id="KW-0067">ATP-binding</keyword>
<evidence type="ECO:0000256" key="3">
    <source>
        <dbReference type="ARBA" id="ARBA00022723"/>
    </source>
</evidence>
<feature type="binding site" description="in other chain" evidence="8">
    <location>
        <position position="139"/>
    </location>
    <ligand>
        <name>deamido-NAD(+)</name>
        <dbReference type="ChEBI" id="CHEBI:58437"/>
        <note>ligand shared between two neighboring subunits</note>
    </ligand>
</feature>
<evidence type="ECO:0000256" key="10">
    <source>
        <dbReference type="RuleBase" id="RU003812"/>
    </source>
</evidence>
<dbReference type="RefSeq" id="WP_202656135.1">
    <property type="nucleotide sequence ID" value="NZ_JAESWB010000371.1"/>
</dbReference>
<evidence type="ECO:0000256" key="5">
    <source>
        <dbReference type="ARBA" id="ARBA00022840"/>
    </source>
</evidence>
<keyword evidence="13" id="KW-1185">Reference proteome</keyword>
<evidence type="ECO:0000256" key="4">
    <source>
        <dbReference type="ARBA" id="ARBA00022741"/>
    </source>
</evidence>
<comment type="similarity">
    <text evidence="1 8 9">Belongs to the NAD synthetase family.</text>
</comment>
<comment type="subunit">
    <text evidence="8">Homodimer.</text>
</comment>
<feature type="binding site" evidence="8">
    <location>
        <begin position="45"/>
        <end position="52"/>
    </location>
    <ligand>
        <name>ATP</name>
        <dbReference type="ChEBI" id="CHEBI:30616"/>
    </ligand>
</feature>
<reference evidence="12 13" key="1">
    <citation type="submission" date="2021-01" db="EMBL/GenBank/DDBJ databases">
        <title>Genome public.</title>
        <authorList>
            <person name="Liu C."/>
            <person name="Sun Q."/>
        </authorList>
    </citation>
    <scope>NUCLEOTIDE SEQUENCE [LARGE SCALE GENOMIC DNA]</scope>
    <source>
        <strain evidence="12 13">YIM B02564</strain>
    </source>
</reference>
<comment type="pathway">
    <text evidence="8">Cofactor biosynthesis; NAD(+) biosynthesis; NAD(+) from deamido-NAD(+) (ammonia route): step 1/1.</text>
</comment>
<evidence type="ECO:0000256" key="8">
    <source>
        <dbReference type="HAMAP-Rule" id="MF_00193"/>
    </source>
</evidence>
<feature type="binding site" evidence="8">
    <location>
        <position position="210"/>
    </location>
    <ligand>
        <name>ATP</name>
        <dbReference type="ChEBI" id="CHEBI:30616"/>
    </ligand>
</feature>
<accession>A0ABS1TUB6</accession>
<feature type="binding site" description="in other chain" evidence="8">
    <location>
        <begin position="259"/>
        <end position="260"/>
    </location>
    <ligand>
        <name>deamido-NAD(+)</name>
        <dbReference type="ChEBI" id="CHEBI:58437"/>
        <note>ligand shared between two neighboring subunits</note>
    </ligand>
</feature>
<keyword evidence="7 8" id="KW-0520">NAD</keyword>
<feature type="binding site" evidence="8">
    <location>
        <position position="159"/>
    </location>
    <ligand>
        <name>ATP</name>
        <dbReference type="ChEBI" id="CHEBI:30616"/>
    </ligand>
</feature>
<comment type="catalytic activity">
    <reaction evidence="8 10">
        <text>deamido-NAD(+) + NH4(+) + ATP = AMP + diphosphate + NAD(+) + H(+)</text>
        <dbReference type="Rhea" id="RHEA:21188"/>
        <dbReference type="ChEBI" id="CHEBI:15378"/>
        <dbReference type="ChEBI" id="CHEBI:28938"/>
        <dbReference type="ChEBI" id="CHEBI:30616"/>
        <dbReference type="ChEBI" id="CHEBI:33019"/>
        <dbReference type="ChEBI" id="CHEBI:57540"/>
        <dbReference type="ChEBI" id="CHEBI:58437"/>
        <dbReference type="ChEBI" id="CHEBI:456215"/>
        <dbReference type="EC" id="6.3.1.5"/>
    </reaction>
</comment>
<keyword evidence="3 8" id="KW-0479">Metal-binding</keyword>
<dbReference type="Proteomes" id="UP000623967">
    <property type="component" value="Unassembled WGS sequence"/>
</dbReference>
<dbReference type="GO" id="GO:0008795">
    <property type="term" value="F:NAD+ synthase activity"/>
    <property type="evidence" value="ECO:0007669"/>
    <property type="project" value="UniProtKB-EC"/>
</dbReference>
<sequence length="273" mass="30578">MSLQAQIMRDLHVSSTIQPKEEIRKRIDFLKNYLWKTKAKGYVLGISGGQDSTLAGRLVQLAVEELRQAGTDAVFIAVRLPYGRQQDEEDAKRALAFIKADQEVVFNIKTAVDELQKEYNLMTTSQPLSDYQKGNVKARMRMIAQYAVAGMAGLLVVGTDHAAEAVTGFYTKYGDGGADITPLTGLTKRQGRALLKELGAEELLYLKVPTADLLDEKPGQADETELGISYDELDDYLEGKQVPAEVAAKIEKRYLITEHKRRMPATMFDEWWK</sequence>
<evidence type="ECO:0000256" key="9">
    <source>
        <dbReference type="RuleBase" id="RU003811"/>
    </source>
</evidence>
<keyword evidence="2 8" id="KW-0436">Ligase</keyword>
<dbReference type="Gene3D" id="3.40.50.620">
    <property type="entry name" value="HUPs"/>
    <property type="match status" value="1"/>
</dbReference>
<feature type="binding site" evidence="8">
    <location>
        <position position="164"/>
    </location>
    <ligand>
        <name>Mg(2+)</name>
        <dbReference type="ChEBI" id="CHEBI:18420"/>
    </ligand>
</feature>
<evidence type="ECO:0000313" key="12">
    <source>
        <dbReference type="EMBL" id="MBL4954901.1"/>
    </source>
</evidence>
<feature type="binding site" evidence="8">
    <location>
        <position position="188"/>
    </location>
    <ligand>
        <name>ATP</name>
        <dbReference type="ChEBI" id="CHEBI:30616"/>
    </ligand>
</feature>
<dbReference type="EC" id="6.3.1.5" evidence="8 10"/>
<dbReference type="InterPro" id="IPR014729">
    <property type="entry name" value="Rossmann-like_a/b/a_fold"/>
</dbReference>
<keyword evidence="4 8" id="KW-0547">Nucleotide-binding</keyword>
<evidence type="ECO:0000259" key="11">
    <source>
        <dbReference type="Pfam" id="PF02540"/>
    </source>
</evidence>
<feature type="domain" description="NAD/GMP synthase" evidence="11">
    <location>
        <begin position="23"/>
        <end position="264"/>
    </location>
</feature>
<comment type="caution">
    <text evidence="12">The sequence shown here is derived from an EMBL/GenBank/DDBJ whole genome shotgun (WGS) entry which is preliminary data.</text>
</comment>
<feature type="binding site" evidence="8">
    <location>
        <position position="179"/>
    </location>
    <ligand>
        <name>deamido-NAD(+)</name>
        <dbReference type="ChEBI" id="CHEBI:58437"/>
        <note>ligand shared between two neighboring subunits</note>
    </ligand>
</feature>